<feature type="initiator methionine" description="Removed" evidence="10">
    <location>
        <position position="1"/>
    </location>
</feature>
<evidence type="ECO:0000256" key="6">
    <source>
        <dbReference type="ARBA" id="ARBA00022576"/>
    </source>
</evidence>
<dbReference type="AlphaFoldDB" id="A0A3E1RA58"/>
<dbReference type="InterPro" id="IPR035490">
    <property type="entry name" value="GlmS/FrlB_SIS"/>
</dbReference>
<keyword evidence="14" id="KW-1185">Reference proteome</keyword>
<dbReference type="Gene3D" id="3.40.50.10490">
    <property type="entry name" value="Glucose-6-phosphate isomerase like protein, domain 1"/>
    <property type="match status" value="2"/>
</dbReference>
<dbReference type="CDD" id="cd05009">
    <property type="entry name" value="SIS_GlmS_GlmD_2"/>
    <property type="match status" value="1"/>
</dbReference>
<dbReference type="PROSITE" id="PS51278">
    <property type="entry name" value="GATASE_TYPE_2"/>
    <property type="match status" value="1"/>
</dbReference>
<gene>
    <name evidence="10 13" type="primary">glmS</name>
    <name evidence="13" type="ORF">DIC66_14735</name>
</gene>
<feature type="domain" description="SIS" evidence="12">
    <location>
        <begin position="480"/>
        <end position="621"/>
    </location>
</feature>
<dbReference type="InterPro" id="IPR017932">
    <property type="entry name" value="GATase_2_dom"/>
</dbReference>
<keyword evidence="5 10" id="KW-0963">Cytoplasm</keyword>
<evidence type="ECO:0000256" key="8">
    <source>
        <dbReference type="ARBA" id="ARBA00022737"/>
    </source>
</evidence>
<dbReference type="NCBIfam" id="TIGR01135">
    <property type="entry name" value="glmS"/>
    <property type="match status" value="1"/>
</dbReference>
<dbReference type="InterPro" id="IPR029055">
    <property type="entry name" value="Ntn_hydrolases_N"/>
</dbReference>
<dbReference type="FunFam" id="3.60.20.10:FF:000006">
    <property type="entry name" value="Glutamine--fructose-6-phosphate aminotransferase [isomerizing]"/>
    <property type="match status" value="1"/>
</dbReference>
<feature type="domain" description="SIS" evidence="12">
    <location>
        <begin position="307"/>
        <end position="447"/>
    </location>
</feature>
<dbReference type="SUPFAM" id="SSF53697">
    <property type="entry name" value="SIS domain"/>
    <property type="match status" value="1"/>
</dbReference>
<dbReference type="GO" id="GO:0097367">
    <property type="term" value="F:carbohydrate derivative binding"/>
    <property type="evidence" value="ECO:0007669"/>
    <property type="project" value="InterPro"/>
</dbReference>
<comment type="function">
    <text evidence="10">Catalyzes the first step in hexosamine metabolism, converting fructose-6P into glucosamine-6P using glutamine as a nitrogen source.</text>
</comment>
<evidence type="ECO:0000313" key="14">
    <source>
        <dbReference type="Proteomes" id="UP000260665"/>
    </source>
</evidence>
<accession>A0A3E1RA58</accession>
<dbReference type="Proteomes" id="UP000260665">
    <property type="component" value="Unassembled WGS sequence"/>
</dbReference>
<dbReference type="EC" id="2.6.1.16" evidence="3 10"/>
<dbReference type="OrthoDB" id="9761808at2"/>
<comment type="subunit">
    <text evidence="10">Homodimer.</text>
</comment>
<dbReference type="InterPro" id="IPR001347">
    <property type="entry name" value="SIS_dom"/>
</dbReference>
<dbReference type="CDD" id="cd05008">
    <property type="entry name" value="SIS_GlmS_GlmD_1"/>
    <property type="match status" value="1"/>
</dbReference>
<proteinExistence type="inferred from homology"/>
<dbReference type="Pfam" id="PF13522">
    <property type="entry name" value="GATase_6"/>
    <property type="match status" value="1"/>
</dbReference>
<dbReference type="Gene3D" id="3.60.20.10">
    <property type="entry name" value="Glutamine Phosphoribosylpyrophosphate, subunit 1, domain 1"/>
    <property type="match status" value="1"/>
</dbReference>
<name>A0A3E1RA58_9BURK</name>
<dbReference type="GO" id="GO:0005975">
    <property type="term" value="P:carbohydrate metabolic process"/>
    <property type="evidence" value="ECO:0007669"/>
    <property type="project" value="UniProtKB-UniRule"/>
</dbReference>
<dbReference type="RefSeq" id="WP_117178520.1">
    <property type="nucleotide sequence ID" value="NZ_QFZK01000009.1"/>
</dbReference>
<evidence type="ECO:0000256" key="2">
    <source>
        <dbReference type="ARBA" id="ARBA00004496"/>
    </source>
</evidence>
<keyword evidence="8" id="KW-0677">Repeat</keyword>
<feature type="active site" description="For Fru-6P isomerization activity" evidence="10">
    <location>
        <position position="626"/>
    </location>
</feature>
<dbReference type="GO" id="GO:0006047">
    <property type="term" value="P:UDP-N-acetylglucosamine metabolic process"/>
    <property type="evidence" value="ECO:0007669"/>
    <property type="project" value="TreeGrafter"/>
</dbReference>
<sequence length="631" mass="68125">MCGIVGAVSTRNIVPVLVQGLERLEYRGYDSCGVAVYAQDATPGLKRARSTARVAELAEQVATTHLEGTLGIAHTRWATHGAPVVHNAHPHFSHGTGLDAASKPGRIALVHNGIIENHDELRAALQARGYVFDSQTDTEVIAHLVDSLYDGDLFEAVKSALTHLHGAYAIAVFCKDEPQRLVGARAGSPLILGVGKDGQELFLASDAMALAGVTDQIVYLEEGDLIDMQLGKYWLFDKARKPVSPAQRPVKTVVAHSGAAELGPYRHYMQKEIFEQPRAIADTLEGVEGITPELFDQQMNHQPGANAARVFAQIDSVLILACGTSYYSGCTAKYWLESIAKIPTQVEVASEYRYRDSVPNPNTLVVTITQSGETADTLAALRHAQSLGMHHTLTICNVATSAMVRECSLAYVTRAGVEIGVASTKAFTAQLAGLFLLTLCLAQAKGRLSDAEEQRHMKAMRHLPAALQAVLALEPQVMAWADDFASCENALFLGRGLHYPIALEGALKLKEISYIHAEAYPAGELKHGPLALVTSSMPVVTVAPNDALLEKLKSNMHEVRARGGVLYVLADADTRIESGEGLHVIRMPEHYGELSPMLHVVPLQLLAYHTACARGTDVDKPRNLAKSVTVE</sequence>
<keyword evidence="9" id="KW-0315">Glutamine amidotransferase</keyword>
<dbReference type="GO" id="GO:0006002">
    <property type="term" value="P:fructose 6-phosphate metabolic process"/>
    <property type="evidence" value="ECO:0007669"/>
    <property type="project" value="TreeGrafter"/>
</dbReference>
<evidence type="ECO:0000259" key="11">
    <source>
        <dbReference type="PROSITE" id="PS51278"/>
    </source>
</evidence>
<dbReference type="InterPro" id="IPR005855">
    <property type="entry name" value="GFAT"/>
</dbReference>
<evidence type="ECO:0000256" key="4">
    <source>
        <dbReference type="ARBA" id="ARBA00016090"/>
    </source>
</evidence>
<evidence type="ECO:0000256" key="1">
    <source>
        <dbReference type="ARBA" id="ARBA00001031"/>
    </source>
</evidence>
<evidence type="ECO:0000259" key="12">
    <source>
        <dbReference type="PROSITE" id="PS51464"/>
    </source>
</evidence>
<dbReference type="GO" id="GO:0005829">
    <property type="term" value="C:cytosol"/>
    <property type="evidence" value="ECO:0007669"/>
    <property type="project" value="TreeGrafter"/>
</dbReference>
<comment type="subcellular location">
    <subcellularLocation>
        <location evidence="2 10">Cytoplasm</location>
    </subcellularLocation>
</comment>
<dbReference type="GO" id="GO:0006487">
    <property type="term" value="P:protein N-linked glycosylation"/>
    <property type="evidence" value="ECO:0007669"/>
    <property type="project" value="TreeGrafter"/>
</dbReference>
<evidence type="ECO:0000256" key="10">
    <source>
        <dbReference type="HAMAP-Rule" id="MF_00164"/>
    </source>
</evidence>
<comment type="caution">
    <text evidence="13">The sequence shown here is derived from an EMBL/GenBank/DDBJ whole genome shotgun (WGS) entry which is preliminary data.</text>
</comment>
<keyword evidence="7 10" id="KW-0808">Transferase</keyword>
<evidence type="ECO:0000256" key="5">
    <source>
        <dbReference type="ARBA" id="ARBA00022490"/>
    </source>
</evidence>
<dbReference type="InterPro" id="IPR046348">
    <property type="entry name" value="SIS_dom_sf"/>
</dbReference>
<feature type="domain" description="Glutamine amidotransferase type-2" evidence="11">
    <location>
        <begin position="2"/>
        <end position="231"/>
    </location>
</feature>
<dbReference type="CDD" id="cd00714">
    <property type="entry name" value="GFAT"/>
    <property type="match status" value="1"/>
</dbReference>
<dbReference type="GO" id="GO:0004360">
    <property type="term" value="F:glutamine-fructose-6-phosphate transaminase (isomerizing) activity"/>
    <property type="evidence" value="ECO:0007669"/>
    <property type="project" value="UniProtKB-UniRule"/>
</dbReference>
<keyword evidence="6 10" id="KW-0032">Aminotransferase</keyword>
<dbReference type="SUPFAM" id="SSF56235">
    <property type="entry name" value="N-terminal nucleophile aminohydrolases (Ntn hydrolases)"/>
    <property type="match status" value="1"/>
</dbReference>
<organism evidence="13 14">
    <name type="scientific">Rhodoferax lacus</name>
    <dbReference type="NCBI Taxonomy" id="2184758"/>
    <lineage>
        <taxon>Bacteria</taxon>
        <taxon>Pseudomonadati</taxon>
        <taxon>Pseudomonadota</taxon>
        <taxon>Betaproteobacteria</taxon>
        <taxon>Burkholderiales</taxon>
        <taxon>Comamonadaceae</taxon>
        <taxon>Rhodoferax</taxon>
    </lineage>
</organism>
<dbReference type="PANTHER" id="PTHR10937:SF0">
    <property type="entry name" value="GLUTAMINE--FRUCTOSE-6-PHOSPHATE TRANSAMINASE (ISOMERIZING)"/>
    <property type="match status" value="1"/>
</dbReference>
<dbReference type="FunFam" id="3.40.50.10490:FF:000001">
    <property type="entry name" value="Glutamine--fructose-6-phosphate aminotransferase [isomerizing]"/>
    <property type="match status" value="1"/>
</dbReference>
<comment type="catalytic activity">
    <reaction evidence="1 10">
        <text>D-fructose 6-phosphate + L-glutamine = D-glucosamine 6-phosphate + L-glutamate</text>
        <dbReference type="Rhea" id="RHEA:13237"/>
        <dbReference type="ChEBI" id="CHEBI:29985"/>
        <dbReference type="ChEBI" id="CHEBI:58359"/>
        <dbReference type="ChEBI" id="CHEBI:58725"/>
        <dbReference type="ChEBI" id="CHEBI:61527"/>
        <dbReference type="EC" id="2.6.1.16"/>
    </reaction>
</comment>
<dbReference type="Pfam" id="PF01380">
    <property type="entry name" value="SIS"/>
    <property type="match status" value="2"/>
</dbReference>
<dbReference type="InterPro" id="IPR047084">
    <property type="entry name" value="GFAT_N"/>
</dbReference>
<dbReference type="InterPro" id="IPR035466">
    <property type="entry name" value="GlmS/AgaS_SIS"/>
</dbReference>
<dbReference type="NCBIfam" id="NF001484">
    <property type="entry name" value="PRK00331.1"/>
    <property type="match status" value="1"/>
</dbReference>
<dbReference type="PROSITE" id="PS51464">
    <property type="entry name" value="SIS"/>
    <property type="match status" value="2"/>
</dbReference>
<evidence type="ECO:0000256" key="9">
    <source>
        <dbReference type="ARBA" id="ARBA00022962"/>
    </source>
</evidence>
<reference evidence="13 14" key="1">
    <citation type="submission" date="2018-05" db="EMBL/GenBank/DDBJ databases">
        <title>Rhodoferax soyangensis sp.nov., isolated from an oligotrophic freshwater lake.</title>
        <authorList>
            <person name="Park M."/>
        </authorList>
    </citation>
    <scope>NUCLEOTIDE SEQUENCE [LARGE SCALE GENOMIC DNA]</scope>
    <source>
        <strain evidence="13 14">IMCC26218</strain>
    </source>
</reference>
<dbReference type="HAMAP" id="MF_00164">
    <property type="entry name" value="GlmS"/>
    <property type="match status" value="1"/>
</dbReference>
<feature type="active site" description="Nucleophile; for GATase activity" evidence="10">
    <location>
        <position position="2"/>
    </location>
</feature>
<evidence type="ECO:0000313" key="13">
    <source>
        <dbReference type="EMBL" id="RFO96249.1"/>
    </source>
</evidence>
<evidence type="ECO:0000256" key="3">
    <source>
        <dbReference type="ARBA" id="ARBA00012916"/>
    </source>
</evidence>
<evidence type="ECO:0000256" key="7">
    <source>
        <dbReference type="ARBA" id="ARBA00022679"/>
    </source>
</evidence>
<dbReference type="PANTHER" id="PTHR10937">
    <property type="entry name" value="GLUCOSAMINE--FRUCTOSE-6-PHOSPHATE AMINOTRANSFERASE, ISOMERIZING"/>
    <property type="match status" value="1"/>
</dbReference>
<protein>
    <recommendedName>
        <fullName evidence="4 10">Glutamine--fructose-6-phosphate aminotransferase [isomerizing]</fullName>
        <ecNumber evidence="3 10">2.6.1.16</ecNumber>
    </recommendedName>
    <alternativeName>
        <fullName evidence="10">D-fructose-6-phosphate amidotransferase</fullName>
    </alternativeName>
    <alternativeName>
        <fullName evidence="10">GFAT</fullName>
    </alternativeName>
    <alternativeName>
        <fullName evidence="10">Glucosamine-6-phosphate synthase</fullName>
    </alternativeName>
    <alternativeName>
        <fullName evidence="10">Hexosephosphate aminotransferase</fullName>
    </alternativeName>
    <alternativeName>
        <fullName evidence="10">L-glutamine--D-fructose-6-phosphate amidotransferase</fullName>
    </alternativeName>
</protein>
<dbReference type="EMBL" id="QFZK01000009">
    <property type="protein sequence ID" value="RFO96249.1"/>
    <property type="molecule type" value="Genomic_DNA"/>
</dbReference>